<proteinExistence type="predicted"/>
<dbReference type="InterPro" id="IPR017853">
    <property type="entry name" value="GH"/>
</dbReference>
<dbReference type="Gene3D" id="3.20.20.80">
    <property type="entry name" value="Glycosidases"/>
    <property type="match status" value="1"/>
</dbReference>
<reference evidence="1 2" key="1">
    <citation type="submission" date="2017-07" db="EMBL/GenBank/DDBJ databases">
        <title>First draft Genome Sequence of Nocardia cerradoensis isolated from human infection.</title>
        <authorList>
            <person name="Carrasco G."/>
        </authorList>
    </citation>
    <scope>NUCLEOTIDE SEQUENCE [LARGE SCALE GENOMIC DNA]</scope>
    <source>
        <strain evidence="1 2">CNM20130759</strain>
    </source>
</reference>
<dbReference type="Pfam" id="PF00232">
    <property type="entry name" value="Glyco_hydro_1"/>
    <property type="match status" value="1"/>
</dbReference>
<keyword evidence="1" id="KW-0326">Glycosidase</keyword>
<dbReference type="GO" id="GO:0005975">
    <property type="term" value="P:carbohydrate metabolic process"/>
    <property type="evidence" value="ECO:0007669"/>
    <property type="project" value="InterPro"/>
</dbReference>
<organism evidence="1 2">
    <name type="scientific">Nocardia cerradoensis</name>
    <dbReference type="NCBI Taxonomy" id="85688"/>
    <lineage>
        <taxon>Bacteria</taxon>
        <taxon>Bacillati</taxon>
        <taxon>Actinomycetota</taxon>
        <taxon>Actinomycetes</taxon>
        <taxon>Mycobacteriales</taxon>
        <taxon>Nocardiaceae</taxon>
        <taxon>Nocardia</taxon>
    </lineage>
</organism>
<dbReference type="EMBL" id="NGAF01000013">
    <property type="protein sequence ID" value="OXR42628.1"/>
    <property type="molecule type" value="Genomic_DNA"/>
</dbReference>
<keyword evidence="2" id="KW-1185">Reference proteome</keyword>
<evidence type="ECO:0000313" key="1">
    <source>
        <dbReference type="EMBL" id="OXR42628.1"/>
    </source>
</evidence>
<protein>
    <submittedName>
        <fullName evidence="1">Beta-glucosidase</fullName>
        <ecNumber evidence="1">3.2.1.21</ecNumber>
    </submittedName>
</protein>
<dbReference type="Proteomes" id="UP000215506">
    <property type="component" value="Unassembled WGS sequence"/>
</dbReference>
<dbReference type="InterPro" id="IPR001360">
    <property type="entry name" value="Glyco_hydro_1"/>
</dbReference>
<dbReference type="AlphaFoldDB" id="A0A231H1A2"/>
<dbReference type="GO" id="GO:0008422">
    <property type="term" value="F:beta-glucosidase activity"/>
    <property type="evidence" value="ECO:0007669"/>
    <property type="project" value="UniProtKB-EC"/>
</dbReference>
<gene>
    <name evidence="1" type="primary">bglA_2</name>
    <name evidence="1" type="ORF">B7C42_05406</name>
</gene>
<dbReference type="SUPFAM" id="SSF51445">
    <property type="entry name" value="(Trans)glycosidases"/>
    <property type="match status" value="1"/>
</dbReference>
<name>A0A231H1A2_9NOCA</name>
<comment type="caution">
    <text evidence="1">The sequence shown here is derived from an EMBL/GenBank/DDBJ whole genome shotgun (WGS) entry which is preliminary data.</text>
</comment>
<keyword evidence="1" id="KW-0378">Hydrolase</keyword>
<evidence type="ECO:0000313" key="2">
    <source>
        <dbReference type="Proteomes" id="UP000215506"/>
    </source>
</evidence>
<sequence>MNVIGYNYWSLTDNYEWGSYAPRYGLYTVDVTTDPDLIRRPTDAVAAYRDITTRHGVPTGYHPPAAGVVLDGRPALQLRRPGERITVPMSPLA</sequence>
<accession>A0A231H1A2</accession>
<dbReference type="EC" id="3.2.1.21" evidence="1"/>